<evidence type="ECO:0000313" key="3">
    <source>
        <dbReference type="Proteomes" id="UP001056012"/>
    </source>
</evidence>
<keyword evidence="3" id="KW-1185">Reference proteome</keyword>
<feature type="compositionally biased region" description="Basic and acidic residues" evidence="1">
    <location>
        <begin position="131"/>
        <end position="148"/>
    </location>
</feature>
<dbReference type="VEuPathDB" id="FungiDB:yc1106_02605"/>
<dbReference type="AlphaFoldDB" id="A0A9Q8Z3P4"/>
<feature type="compositionally biased region" description="Low complexity" evidence="1">
    <location>
        <begin position="31"/>
        <end position="51"/>
    </location>
</feature>
<dbReference type="OrthoDB" id="3800694at2759"/>
<accession>A0A9Q8Z3P4</accession>
<feature type="compositionally biased region" description="Basic residues" evidence="1">
    <location>
        <begin position="58"/>
        <end position="71"/>
    </location>
</feature>
<proteinExistence type="predicted"/>
<gene>
    <name evidence="2" type="ORF">yc1106_02605</name>
</gene>
<feature type="compositionally biased region" description="Basic residues" evidence="1">
    <location>
        <begin position="174"/>
        <end position="184"/>
    </location>
</feature>
<name>A0A9Q8Z3P4_CURCL</name>
<evidence type="ECO:0000256" key="1">
    <source>
        <dbReference type="SAM" id="MobiDB-lite"/>
    </source>
</evidence>
<feature type="region of interest" description="Disordered" evidence="1">
    <location>
        <begin position="1"/>
        <end position="73"/>
    </location>
</feature>
<dbReference type="Proteomes" id="UP001056012">
    <property type="component" value="Chromosome 2"/>
</dbReference>
<evidence type="ECO:0000313" key="2">
    <source>
        <dbReference type="EMBL" id="USP75331.1"/>
    </source>
</evidence>
<feature type="compositionally biased region" description="Low complexity" evidence="1">
    <location>
        <begin position="10"/>
        <end position="19"/>
    </location>
</feature>
<feature type="compositionally biased region" description="Basic and acidic residues" evidence="1">
    <location>
        <begin position="156"/>
        <end position="168"/>
    </location>
</feature>
<organism evidence="2 3">
    <name type="scientific">Curvularia clavata</name>
    <dbReference type="NCBI Taxonomy" id="95742"/>
    <lineage>
        <taxon>Eukaryota</taxon>
        <taxon>Fungi</taxon>
        <taxon>Dikarya</taxon>
        <taxon>Ascomycota</taxon>
        <taxon>Pezizomycotina</taxon>
        <taxon>Dothideomycetes</taxon>
        <taxon>Pleosporomycetidae</taxon>
        <taxon>Pleosporales</taxon>
        <taxon>Pleosporineae</taxon>
        <taxon>Pleosporaceae</taxon>
        <taxon>Curvularia</taxon>
    </lineage>
</organism>
<protein>
    <submittedName>
        <fullName evidence="2">Uncharacterized protein</fullName>
    </submittedName>
</protein>
<reference evidence="2" key="1">
    <citation type="submission" date="2021-12" db="EMBL/GenBank/DDBJ databases">
        <title>Curvularia clavata genome.</title>
        <authorList>
            <person name="Cao Y."/>
        </authorList>
    </citation>
    <scope>NUCLEOTIDE SEQUENCE</scope>
    <source>
        <strain evidence="2">Yc1106</strain>
    </source>
</reference>
<feature type="region of interest" description="Disordered" evidence="1">
    <location>
        <begin position="93"/>
        <end position="203"/>
    </location>
</feature>
<sequence>MTPAIPAPGPTTATPIMAANTGFRLGEEQFSDASDSDQSQRSQRSPSPSQAKGQVPAHKSKKKKQKDRRKMGALADELVDVLGDAFSTSITNAQTVTDQPASGDHGMMVDAQSTGKKMNKRTRQNLARMQARKEKNGAEMKDVSEDKTLQAQMAAAERRGMSLEEYRKLGSGKGKSKALARRAKKEALRKERAVAAVDEMEIG</sequence>
<dbReference type="EMBL" id="CP089275">
    <property type="protein sequence ID" value="USP75331.1"/>
    <property type="molecule type" value="Genomic_DNA"/>
</dbReference>